<dbReference type="EMBL" id="JBHSMA010000002">
    <property type="protein sequence ID" value="MFC5409738.1"/>
    <property type="molecule type" value="Genomic_DNA"/>
</dbReference>
<dbReference type="InterPro" id="IPR058625">
    <property type="entry name" value="MdtA-like_BSH"/>
</dbReference>
<evidence type="ECO:0000259" key="4">
    <source>
        <dbReference type="Pfam" id="PF25876"/>
    </source>
</evidence>
<gene>
    <name evidence="8" type="ORF">ACFPMF_10495</name>
</gene>
<dbReference type="SUPFAM" id="SSF111369">
    <property type="entry name" value="HlyD-like secretion proteins"/>
    <property type="match status" value="1"/>
</dbReference>
<dbReference type="PROSITE" id="PS51257">
    <property type="entry name" value="PROKAR_LIPOPROTEIN"/>
    <property type="match status" value="1"/>
</dbReference>
<keyword evidence="3" id="KW-0175">Coiled coil</keyword>
<name>A0ABW0I8R6_9BACT</name>
<dbReference type="Pfam" id="PF25917">
    <property type="entry name" value="BSH_RND"/>
    <property type="match status" value="1"/>
</dbReference>
<dbReference type="Pfam" id="PF25944">
    <property type="entry name" value="Beta-barrel_RND"/>
    <property type="match status" value="1"/>
</dbReference>
<feature type="coiled-coil region" evidence="3">
    <location>
        <begin position="92"/>
        <end position="164"/>
    </location>
</feature>
<feature type="domain" description="Multidrug resistance protein MdtA-like C-terminal permuted SH3" evidence="7">
    <location>
        <begin position="292"/>
        <end position="352"/>
    </location>
</feature>
<feature type="domain" description="Multidrug resistance protein MdtA-like alpha-helical hairpin" evidence="4">
    <location>
        <begin position="98"/>
        <end position="165"/>
    </location>
</feature>
<evidence type="ECO:0000256" key="2">
    <source>
        <dbReference type="ARBA" id="ARBA00009477"/>
    </source>
</evidence>
<dbReference type="Gene3D" id="2.40.30.170">
    <property type="match status" value="1"/>
</dbReference>
<dbReference type="Pfam" id="PF25967">
    <property type="entry name" value="RND-MFP_C"/>
    <property type="match status" value="1"/>
</dbReference>
<dbReference type="InterPro" id="IPR058627">
    <property type="entry name" value="MdtA-like_C"/>
</dbReference>
<dbReference type="InterPro" id="IPR058626">
    <property type="entry name" value="MdtA-like_b-barrel"/>
</dbReference>
<evidence type="ECO:0000259" key="7">
    <source>
        <dbReference type="Pfam" id="PF25967"/>
    </source>
</evidence>
<comment type="caution">
    <text evidence="8">The sequence shown here is derived from an EMBL/GenBank/DDBJ whole genome shotgun (WGS) entry which is preliminary data.</text>
</comment>
<protein>
    <submittedName>
        <fullName evidence="8">Efflux RND transporter periplasmic adaptor subunit</fullName>
    </submittedName>
</protein>
<dbReference type="Gene3D" id="2.40.50.100">
    <property type="match status" value="1"/>
</dbReference>
<comment type="subcellular location">
    <subcellularLocation>
        <location evidence="1">Cell envelope</location>
    </subcellularLocation>
</comment>
<evidence type="ECO:0000259" key="5">
    <source>
        <dbReference type="Pfam" id="PF25917"/>
    </source>
</evidence>
<dbReference type="Proteomes" id="UP001596106">
    <property type="component" value="Unassembled WGS sequence"/>
</dbReference>
<sequence length="384" mass="42312">MKGYIIVSALLISGFLAGCSTSTEEKAVEEKPALPIFEITRQSTTLQREYAGNVEAVRNVEIRARVGGYLDKIHVDEGQQVTKGQLLFQINQAEYQAELAKAKATLKSAMAEAKTAEVEMGRVKLLVDKKIISPSELELSKSKLEAARASIEEAESARENASLRLLHASVRAPFDGVINRIPFKMGSLIEEGSLLTTVSDIREVYAYFHVSEKEYLEYIKKANSRPNRNGQEVELLLADNTPYGQPGKIETMESVFDDGSGTIAFRARFPNPSKVLKHGATGKIRLKSEVDDALLVPQKAVFEVQDRNFVYVVDTANKVKMRSIVPQSRLAQFYLVKSGLEPGDKVVYEGIQNIREGMEIVPQALSADSLLTLNPSSGETVSTN</sequence>
<evidence type="ECO:0000256" key="3">
    <source>
        <dbReference type="SAM" id="Coils"/>
    </source>
</evidence>
<dbReference type="Gene3D" id="2.40.420.20">
    <property type="match status" value="1"/>
</dbReference>
<dbReference type="InterPro" id="IPR006143">
    <property type="entry name" value="RND_pump_MFP"/>
</dbReference>
<reference evidence="9" key="1">
    <citation type="journal article" date="2019" name="Int. J. Syst. Evol. Microbiol.">
        <title>The Global Catalogue of Microorganisms (GCM) 10K type strain sequencing project: providing services to taxonomists for standard genome sequencing and annotation.</title>
        <authorList>
            <consortium name="The Broad Institute Genomics Platform"/>
            <consortium name="The Broad Institute Genome Sequencing Center for Infectious Disease"/>
            <person name="Wu L."/>
            <person name="Ma J."/>
        </authorList>
    </citation>
    <scope>NUCLEOTIDE SEQUENCE [LARGE SCALE GENOMIC DNA]</scope>
    <source>
        <strain evidence="9">CCUG 55250</strain>
    </source>
</reference>
<organism evidence="8 9">
    <name type="scientific">Larkinella bovis</name>
    <dbReference type="NCBI Taxonomy" id="683041"/>
    <lineage>
        <taxon>Bacteria</taxon>
        <taxon>Pseudomonadati</taxon>
        <taxon>Bacteroidota</taxon>
        <taxon>Cytophagia</taxon>
        <taxon>Cytophagales</taxon>
        <taxon>Spirosomataceae</taxon>
        <taxon>Larkinella</taxon>
    </lineage>
</organism>
<evidence type="ECO:0000256" key="1">
    <source>
        <dbReference type="ARBA" id="ARBA00004196"/>
    </source>
</evidence>
<feature type="domain" description="Multidrug resistance protein MdtA-like beta-barrel" evidence="6">
    <location>
        <begin position="205"/>
        <end position="288"/>
    </location>
</feature>
<dbReference type="PANTHER" id="PTHR30158">
    <property type="entry name" value="ACRA/E-RELATED COMPONENT OF DRUG EFFLUX TRANSPORTER"/>
    <property type="match status" value="1"/>
</dbReference>
<proteinExistence type="inferred from homology"/>
<keyword evidence="9" id="KW-1185">Reference proteome</keyword>
<evidence type="ECO:0000313" key="8">
    <source>
        <dbReference type="EMBL" id="MFC5409738.1"/>
    </source>
</evidence>
<dbReference type="NCBIfam" id="TIGR01730">
    <property type="entry name" value="RND_mfp"/>
    <property type="match status" value="1"/>
</dbReference>
<dbReference type="PANTHER" id="PTHR30158:SF23">
    <property type="entry name" value="MULTIDRUG RESISTANCE PROTEIN MEXA"/>
    <property type="match status" value="1"/>
</dbReference>
<evidence type="ECO:0000259" key="6">
    <source>
        <dbReference type="Pfam" id="PF25944"/>
    </source>
</evidence>
<evidence type="ECO:0000313" key="9">
    <source>
        <dbReference type="Proteomes" id="UP001596106"/>
    </source>
</evidence>
<accession>A0ABW0I8R6</accession>
<comment type="similarity">
    <text evidence="2">Belongs to the membrane fusion protein (MFP) (TC 8.A.1) family.</text>
</comment>
<dbReference type="InterPro" id="IPR058624">
    <property type="entry name" value="MdtA-like_HH"/>
</dbReference>
<feature type="domain" description="Multidrug resistance protein MdtA-like barrel-sandwich hybrid" evidence="5">
    <location>
        <begin position="58"/>
        <end position="194"/>
    </location>
</feature>
<dbReference type="Pfam" id="PF25876">
    <property type="entry name" value="HH_MFP_RND"/>
    <property type="match status" value="1"/>
</dbReference>
<dbReference type="RefSeq" id="WP_379844153.1">
    <property type="nucleotide sequence ID" value="NZ_JBHSMA010000002.1"/>
</dbReference>
<dbReference type="Gene3D" id="1.10.287.470">
    <property type="entry name" value="Helix hairpin bin"/>
    <property type="match status" value="1"/>
</dbReference>